<protein>
    <submittedName>
        <fullName evidence="1">Uncharacterized protein</fullName>
    </submittedName>
</protein>
<keyword evidence="2" id="KW-1185">Reference proteome</keyword>
<sequence length="81" mass="9233">MCIWAREFCTGRGGTCQIVMQEYRENDCGQHHDANSASGWRVYRRGVCEACQYPTPPSDGLQRLVSLRSQSFKHLNHTSDV</sequence>
<reference evidence="1" key="1">
    <citation type="journal article" date="2020" name="Stud. Mycol.">
        <title>101 Dothideomycetes genomes: a test case for predicting lifestyles and emergence of pathogens.</title>
        <authorList>
            <person name="Haridas S."/>
            <person name="Albert R."/>
            <person name="Binder M."/>
            <person name="Bloem J."/>
            <person name="Labutti K."/>
            <person name="Salamov A."/>
            <person name="Andreopoulos B."/>
            <person name="Baker S."/>
            <person name="Barry K."/>
            <person name="Bills G."/>
            <person name="Bluhm B."/>
            <person name="Cannon C."/>
            <person name="Castanera R."/>
            <person name="Culley D."/>
            <person name="Daum C."/>
            <person name="Ezra D."/>
            <person name="Gonzalez J."/>
            <person name="Henrissat B."/>
            <person name="Kuo A."/>
            <person name="Liang C."/>
            <person name="Lipzen A."/>
            <person name="Lutzoni F."/>
            <person name="Magnuson J."/>
            <person name="Mondo S."/>
            <person name="Nolan M."/>
            <person name="Ohm R."/>
            <person name="Pangilinan J."/>
            <person name="Park H.-J."/>
            <person name="Ramirez L."/>
            <person name="Alfaro M."/>
            <person name="Sun H."/>
            <person name="Tritt A."/>
            <person name="Yoshinaga Y."/>
            <person name="Zwiers L.-H."/>
            <person name="Turgeon B."/>
            <person name="Goodwin S."/>
            <person name="Spatafora J."/>
            <person name="Crous P."/>
            <person name="Grigoriev I."/>
        </authorList>
    </citation>
    <scope>NUCLEOTIDE SEQUENCE</scope>
    <source>
        <strain evidence="1">CBS 207.26</strain>
    </source>
</reference>
<dbReference type="Proteomes" id="UP000800200">
    <property type="component" value="Unassembled WGS sequence"/>
</dbReference>
<evidence type="ECO:0000313" key="2">
    <source>
        <dbReference type="Proteomes" id="UP000800200"/>
    </source>
</evidence>
<proteinExistence type="predicted"/>
<name>A0A6A6EDR6_9PEZI</name>
<gene>
    <name evidence="1" type="ORF">K469DRAFT_701171</name>
</gene>
<evidence type="ECO:0000313" key="1">
    <source>
        <dbReference type="EMBL" id="KAF2189884.1"/>
    </source>
</evidence>
<dbReference type="EMBL" id="ML994620">
    <property type="protein sequence ID" value="KAF2189884.1"/>
    <property type="molecule type" value="Genomic_DNA"/>
</dbReference>
<feature type="non-terminal residue" evidence="1">
    <location>
        <position position="81"/>
    </location>
</feature>
<organism evidence="1 2">
    <name type="scientific">Zopfia rhizophila CBS 207.26</name>
    <dbReference type="NCBI Taxonomy" id="1314779"/>
    <lineage>
        <taxon>Eukaryota</taxon>
        <taxon>Fungi</taxon>
        <taxon>Dikarya</taxon>
        <taxon>Ascomycota</taxon>
        <taxon>Pezizomycotina</taxon>
        <taxon>Dothideomycetes</taxon>
        <taxon>Dothideomycetes incertae sedis</taxon>
        <taxon>Zopfiaceae</taxon>
        <taxon>Zopfia</taxon>
    </lineage>
</organism>
<accession>A0A6A6EDR6</accession>
<dbReference type="AlphaFoldDB" id="A0A6A6EDR6"/>